<proteinExistence type="predicted"/>
<keyword evidence="4" id="KW-1185">Reference proteome</keyword>
<feature type="compositionally biased region" description="Acidic residues" evidence="1">
    <location>
        <begin position="715"/>
        <end position="724"/>
    </location>
</feature>
<dbReference type="InterPro" id="IPR009057">
    <property type="entry name" value="Homeodomain-like_sf"/>
</dbReference>
<organism evidence="3 4">
    <name type="scientific">Penstemon smallii</name>
    <dbReference type="NCBI Taxonomy" id="265156"/>
    <lineage>
        <taxon>Eukaryota</taxon>
        <taxon>Viridiplantae</taxon>
        <taxon>Streptophyta</taxon>
        <taxon>Embryophyta</taxon>
        <taxon>Tracheophyta</taxon>
        <taxon>Spermatophyta</taxon>
        <taxon>Magnoliopsida</taxon>
        <taxon>eudicotyledons</taxon>
        <taxon>Gunneridae</taxon>
        <taxon>Pentapetalae</taxon>
        <taxon>asterids</taxon>
        <taxon>lamiids</taxon>
        <taxon>Lamiales</taxon>
        <taxon>Plantaginaceae</taxon>
        <taxon>Cheloneae</taxon>
        <taxon>Penstemon</taxon>
    </lineage>
</organism>
<dbReference type="InterPro" id="IPR039467">
    <property type="entry name" value="TFIIIB_B''_Myb"/>
</dbReference>
<name>A0ABD3S9B6_9LAMI</name>
<dbReference type="SMART" id="SM00717">
    <property type="entry name" value="SANT"/>
    <property type="match status" value="1"/>
</dbReference>
<feature type="compositionally biased region" description="Basic and acidic residues" evidence="1">
    <location>
        <begin position="507"/>
        <end position="517"/>
    </location>
</feature>
<feature type="region of interest" description="Disordered" evidence="1">
    <location>
        <begin position="127"/>
        <end position="207"/>
    </location>
</feature>
<feature type="compositionally biased region" description="Basic and acidic residues" evidence="1">
    <location>
        <begin position="437"/>
        <end position="446"/>
    </location>
</feature>
<feature type="compositionally biased region" description="Polar residues" evidence="1">
    <location>
        <begin position="36"/>
        <end position="45"/>
    </location>
</feature>
<feature type="region of interest" description="Disordered" evidence="1">
    <location>
        <begin position="507"/>
        <end position="539"/>
    </location>
</feature>
<evidence type="ECO:0000256" key="1">
    <source>
        <dbReference type="SAM" id="MobiDB-lite"/>
    </source>
</evidence>
<dbReference type="InterPro" id="IPR001005">
    <property type="entry name" value="SANT/Myb"/>
</dbReference>
<sequence length="733" mass="82265">MDLLDDIFADEPVKNARVVGKFQPKSKFRPSRKEPSATSVQISDTAKNDISEPVRTAKPSEHDDQRNSESVSLVCENDPTKDIPKATIGLHSNIDAVPNKNGDWHASIEKSVGENADMFIELEALSDSLPHTTTDMEGTGPASEAAALTTPDPENAQEGPPIPVFSSVEGPTHTCDVANSPTRSRLTEDSDLLTAEEPISSRSEGVVCMDNLQMEREEMDVMDSINISEFATKSVRRTGKFQPKPKLKTQKKTYVARSVSNELGSQPDPPGISSAEPDSVPAFQHDDVLDLSSIGFPHSEPVEATSEFSLNEESINLMEMPQLDSDLNLDGVPDVPAKLASRRAKAGRSGAHTASDPSLQACTLSSENGTGRCLRPRKRKSSSREQVDEAEDEVLTNREFSDEPPGSSFVEEENINNEESQVESEPKVKKVRRKSKKTDDDKEKPDKKRKKAKEASDHGADVKPKFFSHSTRRRRVVDKVLLETPEDELDYRNVPLRDLILLREHKERQTKKEEAAAREPAVNPSNGNSSAPHNEDETFMSRQGGEFDEEQETPVIDESNIYFNYQTYMDKTPIKRWSKQDTAKFYEALRQFGTDFSLIQQLFPDCDRRQLKLKFKKEEKKHPLMLREALTNRGSSSDNSLFSKVIERLRQIAAEEKENAEKEESIDLTGDEAVEEETLNVDDEEGKKEENIEKEEKDNLNTHDSVEEAQSPVEEAYDSEEDLYDWSQYKSDT</sequence>
<accession>A0ABD3S9B6</accession>
<dbReference type="AlphaFoldDB" id="A0ABD3S9B6"/>
<gene>
    <name evidence="3" type="ORF">ACJIZ3_007009</name>
</gene>
<dbReference type="Pfam" id="PF15963">
    <property type="entry name" value="Myb_DNA-bind_7"/>
    <property type="match status" value="1"/>
</dbReference>
<protein>
    <recommendedName>
        <fullName evidence="2">Myb-like domain-containing protein</fullName>
    </recommendedName>
</protein>
<feature type="domain" description="Myb-like" evidence="2">
    <location>
        <begin position="573"/>
        <end position="621"/>
    </location>
</feature>
<dbReference type="EMBL" id="JBJXBP010000007">
    <property type="protein sequence ID" value="KAL3821104.1"/>
    <property type="molecule type" value="Genomic_DNA"/>
</dbReference>
<feature type="region of interest" description="Disordered" evidence="1">
    <location>
        <begin position="656"/>
        <end position="733"/>
    </location>
</feature>
<dbReference type="PANTHER" id="PTHR22929:SF0">
    <property type="entry name" value="TRANSCRIPTION FACTOR TFIIIB COMPONENT B'' HOMOLOG"/>
    <property type="match status" value="1"/>
</dbReference>
<feature type="region of interest" description="Disordered" evidence="1">
    <location>
        <begin position="261"/>
        <end position="280"/>
    </location>
</feature>
<evidence type="ECO:0000313" key="3">
    <source>
        <dbReference type="EMBL" id="KAL3821104.1"/>
    </source>
</evidence>
<dbReference type="SUPFAM" id="SSF46689">
    <property type="entry name" value="Homeodomain-like"/>
    <property type="match status" value="1"/>
</dbReference>
<feature type="compositionally biased region" description="Basic and acidic residues" evidence="1">
    <location>
        <begin position="656"/>
        <end position="665"/>
    </location>
</feature>
<dbReference type="PANTHER" id="PTHR22929">
    <property type="entry name" value="RNA POLYMERASE III TRANSCRIPTION INITIATION FACTOR B"/>
    <property type="match status" value="1"/>
</dbReference>
<feature type="region of interest" description="Disordered" evidence="1">
    <location>
        <begin position="24"/>
        <end position="86"/>
    </location>
</feature>
<feature type="compositionally biased region" description="Acidic residues" evidence="1">
    <location>
        <begin position="410"/>
        <end position="422"/>
    </location>
</feature>
<evidence type="ECO:0000313" key="4">
    <source>
        <dbReference type="Proteomes" id="UP001634393"/>
    </source>
</evidence>
<feature type="compositionally biased region" description="Basic and acidic residues" evidence="1">
    <location>
        <begin position="685"/>
        <end position="706"/>
    </location>
</feature>
<feature type="compositionally biased region" description="Basic and acidic residues" evidence="1">
    <location>
        <begin position="58"/>
        <end position="67"/>
    </location>
</feature>
<feature type="compositionally biased region" description="Acidic residues" evidence="1">
    <location>
        <begin position="666"/>
        <end position="684"/>
    </location>
</feature>
<evidence type="ECO:0000259" key="2">
    <source>
        <dbReference type="SMART" id="SM00717"/>
    </source>
</evidence>
<feature type="compositionally biased region" description="Polar residues" evidence="1">
    <location>
        <begin position="355"/>
        <end position="369"/>
    </location>
</feature>
<reference evidence="3 4" key="1">
    <citation type="submission" date="2024-12" db="EMBL/GenBank/DDBJ databases">
        <title>The unique morphological basis and parallel evolutionary history of personate flowers in Penstemon.</title>
        <authorList>
            <person name="Depatie T.H."/>
            <person name="Wessinger C.A."/>
        </authorList>
    </citation>
    <scope>NUCLEOTIDE SEQUENCE [LARGE SCALE GENOMIC DNA]</scope>
    <source>
        <strain evidence="3">WTNN_2</strain>
        <tissue evidence="3">Leaf</tissue>
    </source>
</reference>
<feature type="compositionally biased region" description="Polar residues" evidence="1">
    <location>
        <begin position="523"/>
        <end position="532"/>
    </location>
</feature>
<dbReference type="Proteomes" id="UP001634393">
    <property type="component" value="Unassembled WGS sequence"/>
</dbReference>
<feature type="region of interest" description="Disordered" evidence="1">
    <location>
        <begin position="338"/>
        <end position="467"/>
    </location>
</feature>
<comment type="caution">
    <text evidence="3">The sequence shown here is derived from an EMBL/GenBank/DDBJ whole genome shotgun (WGS) entry which is preliminary data.</text>
</comment>
<feature type="compositionally biased region" description="Basic and acidic residues" evidence="1">
    <location>
        <begin position="453"/>
        <end position="464"/>
    </location>
</feature>